<dbReference type="Proteomes" id="UP000313312">
    <property type="component" value="Unassembled WGS sequence"/>
</dbReference>
<sequence length="166" mass="19262">MIKQISVTFGSQSVLDKILNDHPDRELALFSPSINATSLQLVDYSGKESVFSAPVIYNVVSHTGNDDWNHYIDYVEVTPDAQRRKVLDATVSNFMTDINHPEGMYSAYYMTSNDNADKRIFLTLWKDKYSFLQWKDNKINNFMAFNSFKDDFSINYHNSGYERVEK</sequence>
<proteinExistence type="predicted"/>
<dbReference type="EMBL" id="QFCR01000001">
    <property type="protein sequence ID" value="TNK91256.1"/>
    <property type="molecule type" value="Genomic_DNA"/>
</dbReference>
<evidence type="ECO:0000313" key="2">
    <source>
        <dbReference type="Proteomes" id="UP000313312"/>
    </source>
</evidence>
<dbReference type="AlphaFoldDB" id="A0A5C4TKY8"/>
<accession>A0A5C4TKY8</accession>
<name>A0A5C4TKY8_FRUSA</name>
<protein>
    <recommendedName>
        <fullName evidence="3">Monooxygenase</fullName>
    </recommendedName>
</protein>
<evidence type="ECO:0000313" key="1">
    <source>
        <dbReference type="EMBL" id="TNK91256.1"/>
    </source>
</evidence>
<dbReference type="InterPro" id="IPR011008">
    <property type="entry name" value="Dimeric_a/b-barrel"/>
</dbReference>
<dbReference type="RefSeq" id="WP_139562239.1">
    <property type="nucleotide sequence ID" value="NZ_JARBEV010000001.1"/>
</dbReference>
<gene>
    <name evidence="1" type="ORF">DID87_00815</name>
</gene>
<evidence type="ECO:0008006" key="3">
    <source>
        <dbReference type="Google" id="ProtNLM"/>
    </source>
</evidence>
<comment type="caution">
    <text evidence="1">The sequence shown here is derived from an EMBL/GenBank/DDBJ whole genome shotgun (WGS) entry which is preliminary data.</text>
</comment>
<dbReference type="Gene3D" id="3.30.70.100">
    <property type="match status" value="1"/>
</dbReference>
<reference evidence="1 2" key="1">
    <citation type="submission" date="2018-05" db="EMBL/GenBank/DDBJ databases">
        <title>Lactobacillus sanfranciscensis Ah4 draft denome sequence.</title>
        <authorList>
            <person name="Zhang G."/>
        </authorList>
    </citation>
    <scope>NUCLEOTIDE SEQUENCE [LARGE SCALE GENOMIC DNA]</scope>
    <source>
        <strain evidence="1 2">Ah4</strain>
    </source>
</reference>
<organism evidence="1 2">
    <name type="scientific">Fructilactobacillus sanfranciscensis</name>
    <name type="common">Lactobacillus sanfranciscensis</name>
    <dbReference type="NCBI Taxonomy" id="1625"/>
    <lineage>
        <taxon>Bacteria</taxon>
        <taxon>Bacillati</taxon>
        <taxon>Bacillota</taxon>
        <taxon>Bacilli</taxon>
        <taxon>Lactobacillales</taxon>
        <taxon>Lactobacillaceae</taxon>
        <taxon>Fructilactobacillus</taxon>
    </lineage>
</organism>
<dbReference type="SUPFAM" id="SSF54909">
    <property type="entry name" value="Dimeric alpha+beta barrel"/>
    <property type="match status" value="1"/>
</dbReference>